<dbReference type="Pfam" id="PF13624">
    <property type="entry name" value="SurA_N_3"/>
    <property type="match status" value="1"/>
</dbReference>
<dbReference type="SUPFAM" id="SSF109998">
    <property type="entry name" value="Triger factor/SurA peptide-binding domain-like"/>
    <property type="match status" value="1"/>
</dbReference>
<comment type="function">
    <text evidence="11">Plays a major role in protein secretion by helping the post-translocational extracellular folding of several secreted proteins.</text>
</comment>
<evidence type="ECO:0000256" key="1">
    <source>
        <dbReference type="ARBA" id="ARBA00000971"/>
    </source>
</evidence>
<keyword evidence="7 11" id="KW-0472">Membrane</keyword>
<dbReference type="EC" id="5.2.1.8" evidence="11"/>
<comment type="caution">
    <text evidence="13">The sequence shown here is derived from an EMBL/GenBank/DDBJ whole genome shotgun (WGS) entry which is preliminary data.</text>
</comment>
<keyword evidence="5 11" id="KW-0732">Signal</keyword>
<dbReference type="Pfam" id="PF13145">
    <property type="entry name" value="Rotamase_2"/>
    <property type="match status" value="1"/>
</dbReference>
<gene>
    <name evidence="11" type="primary">prsA</name>
    <name evidence="13" type="ORF">FYJ33_05090</name>
</gene>
<evidence type="ECO:0000259" key="12">
    <source>
        <dbReference type="PROSITE" id="PS50198"/>
    </source>
</evidence>
<dbReference type="HAMAP" id="MF_01145">
    <property type="entry name" value="Foldase_PrsA"/>
    <property type="match status" value="1"/>
</dbReference>
<keyword evidence="8 11" id="KW-0564">Palmitate</keyword>
<dbReference type="Gene3D" id="1.10.4030.10">
    <property type="entry name" value="Porin chaperone SurA, peptide-binding domain"/>
    <property type="match status" value="1"/>
</dbReference>
<evidence type="ECO:0000313" key="13">
    <source>
        <dbReference type="EMBL" id="MSR90812.1"/>
    </source>
</evidence>
<dbReference type="GO" id="GO:0003755">
    <property type="term" value="F:peptidyl-prolyl cis-trans isomerase activity"/>
    <property type="evidence" value="ECO:0007669"/>
    <property type="project" value="UniProtKB-UniRule"/>
</dbReference>
<dbReference type="InterPro" id="IPR050245">
    <property type="entry name" value="PrsA_foldase"/>
</dbReference>
<dbReference type="Gene3D" id="3.10.50.40">
    <property type="match status" value="1"/>
</dbReference>
<dbReference type="InterPro" id="IPR000297">
    <property type="entry name" value="PPIase_PpiC"/>
</dbReference>
<accession>A0A7X2T0P3</accession>
<name>A0A7X2T0P3_9CLOT</name>
<dbReference type="SUPFAM" id="SSF54534">
    <property type="entry name" value="FKBP-like"/>
    <property type="match status" value="1"/>
</dbReference>
<dbReference type="PANTHER" id="PTHR47245">
    <property type="entry name" value="PEPTIDYLPROLYL ISOMERASE"/>
    <property type="match status" value="1"/>
</dbReference>
<feature type="domain" description="PpiC" evidence="12">
    <location>
        <begin position="192"/>
        <end position="283"/>
    </location>
</feature>
<proteinExistence type="inferred from homology"/>
<evidence type="ECO:0000256" key="8">
    <source>
        <dbReference type="ARBA" id="ARBA00023139"/>
    </source>
</evidence>
<dbReference type="PANTHER" id="PTHR47245:SF1">
    <property type="entry name" value="FOLDASE PROTEIN PRSA"/>
    <property type="match status" value="1"/>
</dbReference>
<evidence type="ECO:0000256" key="11">
    <source>
        <dbReference type="HAMAP-Rule" id="MF_01145"/>
    </source>
</evidence>
<organism evidence="13 14">
    <name type="scientific">Inconstantimicrobium porci</name>
    <dbReference type="NCBI Taxonomy" id="2652291"/>
    <lineage>
        <taxon>Bacteria</taxon>
        <taxon>Bacillati</taxon>
        <taxon>Bacillota</taxon>
        <taxon>Clostridia</taxon>
        <taxon>Eubacteriales</taxon>
        <taxon>Clostridiaceae</taxon>
        <taxon>Inconstantimicrobium</taxon>
    </lineage>
</organism>
<dbReference type="InterPro" id="IPR046357">
    <property type="entry name" value="PPIase_dom_sf"/>
</dbReference>
<dbReference type="PROSITE" id="PS50198">
    <property type="entry name" value="PPIC_PPIASE_2"/>
    <property type="match status" value="1"/>
</dbReference>
<dbReference type="EMBL" id="VULX01000004">
    <property type="protein sequence ID" value="MSR90812.1"/>
    <property type="molecule type" value="Genomic_DNA"/>
</dbReference>
<comment type="catalytic activity">
    <reaction evidence="1 11">
        <text>[protein]-peptidylproline (omega=180) = [protein]-peptidylproline (omega=0)</text>
        <dbReference type="Rhea" id="RHEA:16237"/>
        <dbReference type="Rhea" id="RHEA-COMP:10747"/>
        <dbReference type="Rhea" id="RHEA-COMP:10748"/>
        <dbReference type="ChEBI" id="CHEBI:83833"/>
        <dbReference type="ChEBI" id="CHEBI:83834"/>
        <dbReference type="EC" id="5.2.1.8"/>
    </reaction>
</comment>
<dbReference type="PROSITE" id="PS51257">
    <property type="entry name" value="PROKAR_LIPOPROTEIN"/>
    <property type="match status" value="1"/>
</dbReference>
<evidence type="ECO:0000256" key="9">
    <source>
        <dbReference type="ARBA" id="ARBA00023235"/>
    </source>
</evidence>
<dbReference type="RefSeq" id="WP_154530691.1">
    <property type="nucleotide sequence ID" value="NZ_JAQXTV010000048.1"/>
</dbReference>
<keyword evidence="10 11" id="KW-0449">Lipoprotein</keyword>
<evidence type="ECO:0000256" key="5">
    <source>
        <dbReference type="ARBA" id="ARBA00022729"/>
    </source>
</evidence>
<comment type="similarity">
    <text evidence="3 11">Belongs to the PrsA family.</text>
</comment>
<evidence type="ECO:0000313" key="14">
    <source>
        <dbReference type="Proteomes" id="UP000460287"/>
    </source>
</evidence>
<dbReference type="Proteomes" id="UP000460287">
    <property type="component" value="Unassembled WGS sequence"/>
</dbReference>
<reference evidence="13 14" key="1">
    <citation type="submission" date="2019-08" db="EMBL/GenBank/DDBJ databases">
        <title>In-depth cultivation of the pig gut microbiome towards novel bacterial diversity and tailored functional studies.</title>
        <authorList>
            <person name="Wylensek D."/>
            <person name="Hitch T.C.A."/>
            <person name="Clavel T."/>
        </authorList>
    </citation>
    <scope>NUCLEOTIDE SEQUENCE [LARGE SCALE GENOMIC DNA]</scope>
    <source>
        <strain evidence="13 14">WCA-383-APC-5B</strain>
    </source>
</reference>
<evidence type="ECO:0000256" key="3">
    <source>
        <dbReference type="ARBA" id="ARBA00006071"/>
    </source>
</evidence>
<keyword evidence="9 11" id="KW-0413">Isomerase</keyword>
<evidence type="ECO:0000256" key="6">
    <source>
        <dbReference type="ARBA" id="ARBA00023110"/>
    </source>
</evidence>
<comment type="subcellular location">
    <subcellularLocation>
        <location evidence="2 11">Cell membrane</location>
        <topology evidence="2 11">Lipid-anchor</topology>
    </subcellularLocation>
</comment>
<evidence type="ECO:0000256" key="7">
    <source>
        <dbReference type="ARBA" id="ARBA00023136"/>
    </source>
</evidence>
<dbReference type="AlphaFoldDB" id="A0A7X2T0P3"/>
<evidence type="ECO:0000256" key="10">
    <source>
        <dbReference type="ARBA" id="ARBA00023288"/>
    </source>
</evidence>
<dbReference type="InterPro" id="IPR027304">
    <property type="entry name" value="Trigger_fact/SurA_dom_sf"/>
</dbReference>
<dbReference type="InterPro" id="IPR023059">
    <property type="entry name" value="Foldase_PrsA"/>
</dbReference>
<dbReference type="NCBIfam" id="NF000809">
    <property type="entry name" value="PRK00059.1"/>
    <property type="match status" value="1"/>
</dbReference>
<dbReference type="GO" id="GO:0006457">
    <property type="term" value="P:protein folding"/>
    <property type="evidence" value="ECO:0007669"/>
    <property type="project" value="UniProtKB-UniRule"/>
</dbReference>
<keyword evidence="4 11" id="KW-1003">Cell membrane</keyword>
<dbReference type="GO" id="GO:0005886">
    <property type="term" value="C:plasma membrane"/>
    <property type="evidence" value="ECO:0007669"/>
    <property type="project" value="UniProtKB-SubCell"/>
</dbReference>
<keyword evidence="14" id="KW-1185">Reference proteome</keyword>
<keyword evidence="6 11" id="KW-0697">Rotamase</keyword>
<evidence type="ECO:0000256" key="2">
    <source>
        <dbReference type="ARBA" id="ARBA00004193"/>
    </source>
</evidence>
<protein>
    <recommendedName>
        <fullName evidence="11">Foldase protein PrsA</fullName>
        <ecNumber evidence="11">5.2.1.8</ecNumber>
    </recommendedName>
</protein>
<evidence type="ECO:0000256" key="4">
    <source>
        <dbReference type="ARBA" id="ARBA00022475"/>
    </source>
</evidence>
<sequence length="337" mass="38021">MKKSKKLLQVLICGSIIFSLSGCSMIQKTPEAKKKTVVAKVGDDKITLKDVDDQLGSYITQIKEQYGVKNIADNEEALSALKQYRESLLDALVQQAVFIKKADQLKLKPSDAELNKELESRMKTIKGMYSSDSDYQLALKNENITEDQLKNEIKKSIITEKVKDYITKDVKITEADAKKYYDENKATSYTKNAGADMYHILVADEAKAKEIKTKLDNGSNFGDLAKEYGTDGTKTTGGSLGYVEYDTQNMDSDFMAAAKKLKDGEISGPVKTQFGYHIIMVKNVHNDKYVQPFDDVKSEIESTLAQTKQQEAIQKKTEEWEKEYKVKENKKALELTY</sequence>